<dbReference type="GO" id="GO:0005886">
    <property type="term" value="C:plasma membrane"/>
    <property type="evidence" value="ECO:0007669"/>
    <property type="project" value="TreeGrafter"/>
</dbReference>
<reference evidence="4" key="1">
    <citation type="submission" date="2021-02" db="EMBL/GenBank/DDBJ databases">
        <authorList>
            <person name="Nowell W R."/>
        </authorList>
    </citation>
    <scope>NUCLEOTIDE SEQUENCE</scope>
    <source>
        <strain evidence="4">Ploen Becks lab</strain>
    </source>
</reference>
<dbReference type="Pfam" id="PF03435">
    <property type="entry name" value="Sacchrp_dh_NADP"/>
    <property type="match status" value="1"/>
</dbReference>
<evidence type="ECO:0000256" key="1">
    <source>
        <dbReference type="ARBA" id="ARBA00038048"/>
    </source>
</evidence>
<feature type="domain" description="Saccharopine dehydrogenase NADP binding" evidence="3">
    <location>
        <begin position="6"/>
        <end position="139"/>
    </location>
</feature>
<dbReference type="PANTHER" id="PTHR12286:SF5">
    <property type="entry name" value="SACCHAROPINE DEHYDROGENASE-LIKE OXIDOREDUCTASE"/>
    <property type="match status" value="1"/>
</dbReference>
<dbReference type="AlphaFoldDB" id="A0A813TI44"/>
<name>A0A813TI44_9BILA</name>
<feature type="transmembrane region" description="Helical" evidence="2">
    <location>
        <begin position="270"/>
        <end position="293"/>
    </location>
</feature>
<keyword evidence="5" id="KW-1185">Reference proteome</keyword>
<dbReference type="EMBL" id="CAJNOC010000879">
    <property type="protein sequence ID" value="CAF0812957.1"/>
    <property type="molecule type" value="Genomic_DNA"/>
</dbReference>
<evidence type="ECO:0000256" key="2">
    <source>
        <dbReference type="SAM" id="Phobius"/>
    </source>
</evidence>
<comment type="similarity">
    <text evidence="1">Belongs to the saccharopine dehydrogenase family.</text>
</comment>
<proteinExistence type="inferred from homology"/>
<dbReference type="InterPro" id="IPR036291">
    <property type="entry name" value="NAD(P)-bd_dom_sf"/>
</dbReference>
<dbReference type="OrthoDB" id="10268090at2759"/>
<accession>A0A813TI44</accession>
<dbReference type="Gene3D" id="3.40.50.720">
    <property type="entry name" value="NAD(P)-binding Rossmann-like Domain"/>
    <property type="match status" value="1"/>
</dbReference>
<dbReference type="FunFam" id="3.40.50.720:FF:000178">
    <property type="entry name" value="Saccharopine dehydrogenase-like oxidoreductase"/>
    <property type="match status" value="1"/>
</dbReference>
<gene>
    <name evidence="4" type="ORF">OXX778_LOCUS7069</name>
</gene>
<dbReference type="PANTHER" id="PTHR12286">
    <property type="entry name" value="SACCHAROPINE DEHYDROGENASE-LIKE OXIDOREDUCTASE"/>
    <property type="match status" value="1"/>
</dbReference>
<keyword evidence="2" id="KW-0812">Transmembrane</keyword>
<keyword evidence="2" id="KW-1133">Transmembrane helix</keyword>
<dbReference type="GO" id="GO:0009247">
    <property type="term" value="P:glycolipid biosynthetic process"/>
    <property type="evidence" value="ECO:0007669"/>
    <property type="project" value="TreeGrafter"/>
</dbReference>
<keyword evidence="2" id="KW-0472">Membrane</keyword>
<dbReference type="SUPFAM" id="SSF51735">
    <property type="entry name" value="NAD(P)-binding Rossmann-fold domains"/>
    <property type="match status" value="1"/>
</dbReference>
<evidence type="ECO:0000259" key="3">
    <source>
        <dbReference type="Pfam" id="PF03435"/>
    </source>
</evidence>
<sequence length="431" mass="48987">MSRLDIVIFGATGYTGKFVVRELARTYRDENITWGIAGRSKDKLESVLNSISSELGIDLNLIEKIVADVKDEESIKLMCQKASIVINCVGPYRFYGEIVIKQCVENGTHHLDVSGEPEYLERMQLLYDHKAFENGVFIIGSCGFDSVPADLGVLFMQDNFKNDLSCVESYLSFDFGNKPASFNYATWESAVYGFASAKNLGKIRRELFKTRLPKPEYRVSKKTNFFGYFYDQSLKKYCMDFMGSDKSVVQRTQYFSFNILNRRSIQYSPYFTIGSLFYTSVMIIWGLSFSFLANNKFGRSLLLKFYKFFSFGLASKKETTIEQMEGITFKMEFRGIGFDKKLESKTQEFKEPPNQVIITEVSGMEPGYVSTSKIVLKCAFVLLRESAKIQVKGGVLTPGAAFCKTSLIDRLKNDGFDFKVIRNDSIAKANL</sequence>
<evidence type="ECO:0000313" key="5">
    <source>
        <dbReference type="Proteomes" id="UP000663879"/>
    </source>
</evidence>
<dbReference type="Proteomes" id="UP000663879">
    <property type="component" value="Unassembled WGS sequence"/>
</dbReference>
<dbReference type="GO" id="GO:0005739">
    <property type="term" value="C:mitochondrion"/>
    <property type="evidence" value="ECO:0007669"/>
    <property type="project" value="TreeGrafter"/>
</dbReference>
<protein>
    <recommendedName>
        <fullName evidence="3">Saccharopine dehydrogenase NADP binding domain-containing protein</fullName>
    </recommendedName>
</protein>
<dbReference type="InterPro" id="IPR051276">
    <property type="entry name" value="Saccharopine_DH-like_oxidrdct"/>
</dbReference>
<comment type="caution">
    <text evidence="4">The sequence shown here is derived from an EMBL/GenBank/DDBJ whole genome shotgun (WGS) entry which is preliminary data.</text>
</comment>
<dbReference type="InterPro" id="IPR005097">
    <property type="entry name" value="Sacchrp_dh_NADP-bd"/>
</dbReference>
<dbReference type="GO" id="GO:0005811">
    <property type="term" value="C:lipid droplet"/>
    <property type="evidence" value="ECO:0007669"/>
    <property type="project" value="TreeGrafter"/>
</dbReference>
<evidence type="ECO:0000313" key="4">
    <source>
        <dbReference type="EMBL" id="CAF0812957.1"/>
    </source>
</evidence>
<organism evidence="4 5">
    <name type="scientific">Brachionus calyciflorus</name>
    <dbReference type="NCBI Taxonomy" id="104777"/>
    <lineage>
        <taxon>Eukaryota</taxon>
        <taxon>Metazoa</taxon>
        <taxon>Spiralia</taxon>
        <taxon>Gnathifera</taxon>
        <taxon>Rotifera</taxon>
        <taxon>Eurotatoria</taxon>
        <taxon>Monogononta</taxon>
        <taxon>Pseudotrocha</taxon>
        <taxon>Ploima</taxon>
        <taxon>Brachionidae</taxon>
        <taxon>Brachionus</taxon>
    </lineage>
</organism>